<evidence type="ECO:0000313" key="5">
    <source>
        <dbReference type="EMBL" id="KFU83345.1"/>
    </source>
</evidence>
<dbReference type="InterPro" id="IPR051592">
    <property type="entry name" value="HERV-K_Pro_peptidase_A2"/>
</dbReference>
<accession>A0A093BJC5</accession>
<evidence type="ECO:0000313" key="6">
    <source>
        <dbReference type="Proteomes" id="UP000031515"/>
    </source>
</evidence>
<dbReference type="Pfam" id="PF00692">
    <property type="entry name" value="dUTPase"/>
    <property type="match status" value="1"/>
</dbReference>
<dbReference type="Gene3D" id="2.40.70.10">
    <property type="entry name" value="Acid Proteases"/>
    <property type="match status" value="1"/>
</dbReference>
<dbReference type="GO" id="GO:0006508">
    <property type="term" value="P:proteolysis"/>
    <property type="evidence" value="ECO:0007669"/>
    <property type="project" value="UniProtKB-KW"/>
</dbReference>
<keyword evidence="2" id="KW-0064">Aspartyl protease</keyword>
<keyword evidence="1" id="KW-0645">Protease</keyword>
<dbReference type="EMBL" id="AVOS01006527">
    <property type="protein sequence ID" value="KFU83345.1"/>
    <property type="molecule type" value="Genomic_DNA"/>
</dbReference>
<dbReference type="InterPro" id="IPR029054">
    <property type="entry name" value="dUTPase-like"/>
</dbReference>
<dbReference type="SUPFAM" id="SSF50630">
    <property type="entry name" value="Acid proteases"/>
    <property type="match status" value="1"/>
</dbReference>
<dbReference type="PANTHER" id="PTHR19422:SF123">
    <property type="entry name" value="RT1 CLASS I, LOCUS CE15"/>
    <property type="match status" value="1"/>
</dbReference>
<sequence length="142" mass="14336">LSDTKIVKIPTGVKGPLLIAGQNCGALLLGHSSATMKGLTVAPGVIDADYAGEIMIMASTSFPPLFIPAGSSIAQLVPLPQLVQEAAGPVRGSAGFGSTGGLALLTLTMDQHPLVHATLQQGAKQIQLQALLDTGADITIVS</sequence>
<name>A0A093BJC5_CHAPE</name>
<proteinExistence type="predicted"/>
<reference evidence="6" key="1">
    <citation type="submission" date="2013-08" db="EMBL/GenBank/DDBJ databases">
        <title>Genome evolution of avian class.</title>
        <authorList>
            <person name="Zhang G."/>
            <person name="Li C."/>
        </authorList>
    </citation>
    <scope>NUCLEOTIDE SEQUENCE [LARGE SCALE GENOMIC DNA]</scope>
</reference>
<dbReference type="Gene3D" id="2.70.40.10">
    <property type="match status" value="1"/>
</dbReference>
<dbReference type="InterPro" id="IPR001995">
    <property type="entry name" value="Peptidase_A2_cat"/>
</dbReference>
<feature type="domain" description="Peptidase A2" evidence="4">
    <location>
        <begin position="128"/>
        <end position="142"/>
    </location>
</feature>
<dbReference type="InterPro" id="IPR033704">
    <property type="entry name" value="dUTPase_trimeric"/>
</dbReference>
<organism evidence="5 6">
    <name type="scientific">Chaetura pelagica</name>
    <name type="common">Chimney swift</name>
    <name type="synonym">Hirundo pelagica</name>
    <dbReference type="NCBI Taxonomy" id="8897"/>
    <lineage>
        <taxon>Eukaryota</taxon>
        <taxon>Metazoa</taxon>
        <taxon>Chordata</taxon>
        <taxon>Craniata</taxon>
        <taxon>Vertebrata</taxon>
        <taxon>Euteleostomi</taxon>
        <taxon>Archelosauria</taxon>
        <taxon>Archosauria</taxon>
        <taxon>Dinosauria</taxon>
        <taxon>Saurischia</taxon>
        <taxon>Theropoda</taxon>
        <taxon>Coelurosauria</taxon>
        <taxon>Aves</taxon>
        <taxon>Neognathae</taxon>
        <taxon>Neoaves</taxon>
        <taxon>Strisores</taxon>
        <taxon>Apodiformes</taxon>
        <taxon>Apodidae</taxon>
        <taxon>Apodinae</taxon>
        <taxon>Chaetura</taxon>
    </lineage>
</organism>
<comment type="caution">
    <text evidence="5">The sequence shown here is derived from an EMBL/GenBank/DDBJ whole genome shotgun (WGS) entry which is preliminary data.</text>
</comment>
<evidence type="ECO:0000256" key="3">
    <source>
        <dbReference type="ARBA" id="ARBA00022801"/>
    </source>
</evidence>
<dbReference type="CDD" id="cd07557">
    <property type="entry name" value="trimeric_dUTPase"/>
    <property type="match status" value="1"/>
</dbReference>
<keyword evidence="3" id="KW-0378">Hydrolase</keyword>
<dbReference type="PROSITE" id="PS50175">
    <property type="entry name" value="ASP_PROT_RETROV"/>
    <property type="match status" value="1"/>
</dbReference>
<dbReference type="InterPro" id="IPR021109">
    <property type="entry name" value="Peptidase_aspartic_dom_sf"/>
</dbReference>
<feature type="non-terminal residue" evidence="5">
    <location>
        <position position="1"/>
    </location>
</feature>
<dbReference type="GO" id="GO:0004190">
    <property type="term" value="F:aspartic-type endopeptidase activity"/>
    <property type="evidence" value="ECO:0007669"/>
    <property type="project" value="UniProtKB-KW"/>
</dbReference>
<gene>
    <name evidence="5" type="ORF">M959_04720</name>
</gene>
<dbReference type="InterPro" id="IPR001969">
    <property type="entry name" value="Aspartic_peptidase_AS"/>
</dbReference>
<dbReference type="SUPFAM" id="SSF51283">
    <property type="entry name" value="dUTPase-like"/>
    <property type="match status" value="1"/>
</dbReference>
<protein>
    <recommendedName>
        <fullName evidence="4">Peptidase A2 domain-containing protein</fullName>
    </recommendedName>
</protein>
<evidence type="ECO:0000259" key="4">
    <source>
        <dbReference type="PROSITE" id="PS50175"/>
    </source>
</evidence>
<evidence type="ECO:0000256" key="1">
    <source>
        <dbReference type="ARBA" id="ARBA00022670"/>
    </source>
</evidence>
<dbReference type="AlphaFoldDB" id="A0A093BJC5"/>
<evidence type="ECO:0000256" key="2">
    <source>
        <dbReference type="ARBA" id="ARBA00022750"/>
    </source>
</evidence>
<dbReference type="InterPro" id="IPR036157">
    <property type="entry name" value="dUTPase-like_sf"/>
</dbReference>
<keyword evidence="6" id="KW-1185">Reference proteome</keyword>
<dbReference type="PANTHER" id="PTHR19422">
    <property type="entry name" value="GAG RETROVIRAL POLYPROTEIN"/>
    <property type="match status" value="1"/>
</dbReference>
<dbReference type="Proteomes" id="UP000031515">
    <property type="component" value="Unassembled WGS sequence"/>
</dbReference>
<reference evidence="5 6" key="2">
    <citation type="journal article" date="2014" name="Science">
        <title>Comparative genomics reveals insights into avian genome evolution and adaptation.</title>
        <authorList>
            <consortium name="Avian Genome Consortium"/>
            <person name="Zhang G."/>
            <person name="Li C."/>
            <person name="Li Q."/>
            <person name="Li B."/>
            <person name="Larkin D.M."/>
            <person name="Lee C."/>
            <person name="Storz J.F."/>
            <person name="Antunes A."/>
            <person name="Greenwold M.J."/>
            <person name="Meredith R.W."/>
            <person name="Odeen A."/>
            <person name="Cui J."/>
            <person name="Zhou Q."/>
            <person name="Xu L."/>
            <person name="Pan H."/>
            <person name="Wang Z."/>
            <person name="Jin L."/>
            <person name="Zhang P."/>
            <person name="Hu H."/>
            <person name="Yang W."/>
            <person name="Hu J."/>
            <person name="Xiao J."/>
            <person name="Yang Z."/>
            <person name="Liu Y."/>
            <person name="Xie Q."/>
            <person name="Yu H."/>
            <person name="Lian J."/>
            <person name="Wen P."/>
            <person name="Zhang F."/>
            <person name="Li H."/>
            <person name="Zeng Y."/>
            <person name="Xiong Z."/>
            <person name="Liu S."/>
            <person name="Zhou L."/>
            <person name="Huang Z."/>
            <person name="An N."/>
            <person name="Wang J."/>
            <person name="Zheng Q."/>
            <person name="Xiong Y."/>
            <person name="Wang G."/>
            <person name="Wang B."/>
            <person name="Wang J."/>
            <person name="Fan Y."/>
            <person name="da Fonseca R.R."/>
            <person name="Alfaro-Nunez A."/>
            <person name="Schubert M."/>
            <person name="Orlando L."/>
            <person name="Mourier T."/>
            <person name="Howard J.T."/>
            <person name="Ganapathy G."/>
            <person name="Pfenning A."/>
            <person name="Whitney O."/>
            <person name="Rivas M.V."/>
            <person name="Hara E."/>
            <person name="Smith J."/>
            <person name="Farre M."/>
            <person name="Narayan J."/>
            <person name="Slavov G."/>
            <person name="Romanov M.N."/>
            <person name="Borges R."/>
            <person name="Machado J.P."/>
            <person name="Khan I."/>
            <person name="Springer M.S."/>
            <person name="Gatesy J."/>
            <person name="Hoffmann F.G."/>
            <person name="Opazo J.C."/>
            <person name="Hastad O."/>
            <person name="Sawyer R.H."/>
            <person name="Kim H."/>
            <person name="Kim K.W."/>
            <person name="Kim H.J."/>
            <person name="Cho S."/>
            <person name="Li N."/>
            <person name="Huang Y."/>
            <person name="Bruford M.W."/>
            <person name="Zhan X."/>
            <person name="Dixon A."/>
            <person name="Bertelsen M.F."/>
            <person name="Derryberry E."/>
            <person name="Warren W."/>
            <person name="Wilson R.K."/>
            <person name="Li S."/>
            <person name="Ray D.A."/>
            <person name="Green R.E."/>
            <person name="O'Brien S.J."/>
            <person name="Griffin D."/>
            <person name="Johnson W.E."/>
            <person name="Haussler D."/>
            <person name="Ryder O.A."/>
            <person name="Willerslev E."/>
            <person name="Graves G.R."/>
            <person name="Alstrom P."/>
            <person name="Fjeldsa J."/>
            <person name="Mindell D.P."/>
            <person name="Edwards S.V."/>
            <person name="Braun E.L."/>
            <person name="Rahbek C."/>
            <person name="Burt D.W."/>
            <person name="Houde P."/>
            <person name="Zhang Y."/>
            <person name="Yang H."/>
            <person name="Wang J."/>
            <person name="Jarvis E.D."/>
            <person name="Gilbert M.T."/>
            <person name="Wang J."/>
        </authorList>
    </citation>
    <scope>NUCLEOTIDE SEQUENCE [LARGE SCALE GENOMIC DNA]</scope>
    <source>
        <strain evidence="5">M959</strain>
    </source>
</reference>
<feature type="non-terminal residue" evidence="5">
    <location>
        <position position="142"/>
    </location>
</feature>
<dbReference type="PROSITE" id="PS00141">
    <property type="entry name" value="ASP_PROTEASE"/>
    <property type="match status" value="1"/>
</dbReference>